<feature type="domain" description="AN1-type" evidence="5">
    <location>
        <begin position="470"/>
        <end position="518"/>
    </location>
</feature>
<dbReference type="InterPro" id="IPR035896">
    <property type="entry name" value="AN1-like_Znf"/>
</dbReference>
<dbReference type="Proteomes" id="UP000053317">
    <property type="component" value="Unassembled WGS sequence"/>
</dbReference>
<evidence type="ECO:0000256" key="1">
    <source>
        <dbReference type="ARBA" id="ARBA00022723"/>
    </source>
</evidence>
<keyword evidence="1" id="KW-0479">Metal-binding</keyword>
<dbReference type="SUPFAM" id="SSF118310">
    <property type="entry name" value="AN1-like Zinc finger"/>
    <property type="match status" value="2"/>
</dbReference>
<dbReference type="PANTHER" id="PTHR43530">
    <property type="entry name" value="QUEUINE TRNA-RIBOSYLTRANSFERASE CATALYTIC SUBUNIT 1"/>
    <property type="match status" value="1"/>
</dbReference>
<dbReference type="GO" id="GO:0008479">
    <property type="term" value="F:tRNA-guanosine(34) queuine transglycosylase activity"/>
    <property type="evidence" value="ECO:0007669"/>
    <property type="project" value="TreeGrafter"/>
</dbReference>
<dbReference type="GO" id="GO:0008270">
    <property type="term" value="F:zinc ion binding"/>
    <property type="evidence" value="ECO:0007669"/>
    <property type="project" value="UniProtKB-KW"/>
</dbReference>
<keyword evidence="2 4" id="KW-0863">Zinc-finger</keyword>
<dbReference type="Pfam" id="PF01702">
    <property type="entry name" value="TGT"/>
    <property type="match status" value="2"/>
</dbReference>
<gene>
    <name evidence="6" type="ORF">UCRPC4_g01305</name>
</gene>
<keyword evidence="7" id="KW-1185">Reference proteome</keyword>
<keyword evidence="3" id="KW-0862">Zinc</keyword>
<dbReference type="Gene3D" id="4.10.1110.10">
    <property type="entry name" value="AN1-like Zinc finger"/>
    <property type="match status" value="2"/>
</dbReference>
<keyword evidence="6" id="KW-0808">Transferase</keyword>
<accession>A0A0G2HF28</accession>
<name>A0A0G2HF28_PHACM</name>
<dbReference type="InterPro" id="IPR036511">
    <property type="entry name" value="TGT-like_sf"/>
</dbReference>
<evidence type="ECO:0000259" key="5">
    <source>
        <dbReference type="PROSITE" id="PS51039"/>
    </source>
</evidence>
<dbReference type="AlphaFoldDB" id="A0A0G2HF28"/>
<dbReference type="Pfam" id="PF01428">
    <property type="entry name" value="zf-AN1"/>
    <property type="match status" value="2"/>
</dbReference>
<dbReference type="SMART" id="SM00154">
    <property type="entry name" value="ZnF_AN1"/>
    <property type="match status" value="2"/>
</dbReference>
<evidence type="ECO:0000256" key="3">
    <source>
        <dbReference type="ARBA" id="ARBA00022833"/>
    </source>
</evidence>
<dbReference type="SUPFAM" id="SSF51713">
    <property type="entry name" value="tRNA-guanine transglycosylase"/>
    <property type="match status" value="1"/>
</dbReference>
<evidence type="ECO:0000256" key="2">
    <source>
        <dbReference type="ARBA" id="ARBA00022771"/>
    </source>
</evidence>
<evidence type="ECO:0000313" key="7">
    <source>
        <dbReference type="Proteomes" id="UP000053317"/>
    </source>
</evidence>
<dbReference type="Gene3D" id="3.20.20.105">
    <property type="entry name" value="Queuine tRNA-ribosyltransferase-like"/>
    <property type="match status" value="1"/>
</dbReference>
<reference evidence="6 7" key="2">
    <citation type="submission" date="2015-05" db="EMBL/GenBank/DDBJ databases">
        <authorList>
            <person name="Morales-Cruz A."/>
            <person name="Amrine K.C."/>
            <person name="Cantu D."/>
        </authorList>
    </citation>
    <scope>NUCLEOTIDE SEQUENCE [LARGE SCALE GENOMIC DNA]</scope>
    <source>
        <strain evidence="6">UCRPC4</strain>
    </source>
</reference>
<dbReference type="NCBIfam" id="TIGR00449">
    <property type="entry name" value="tgt_general"/>
    <property type="match status" value="2"/>
</dbReference>
<dbReference type="PROSITE" id="PS51039">
    <property type="entry name" value="ZF_AN1"/>
    <property type="match status" value="2"/>
</dbReference>
<dbReference type="EMBL" id="LCWF01000030">
    <property type="protein sequence ID" value="KKY27080.1"/>
    <property type="molecule type" value="Genomic_DNA"/>
</dbReference>
<reference evidence="6 7" key="1">
    <citation type="submission" date="2015-05" db="EMBL/GenBank/DDBJ databases">
        <title>Distinctive expansion of gene families associated with plant cell wall degradation and secondary metabolism in the genomes of grapevine trunk pathogens.</title>
        <authorList>
            <person name="Lawrence D.P."/>
            <person name="Travadon R."/>
            <person name="Rolshausen P.E."/>
            <person name="Baumgartner K."/>
        </authorList>
    </citation>
    <scope>NUCLEOTIDE SEQUENCE [LARGE SCALE GENOMIC DNA]</scope>
    <source>
        <strain evidence="6">UCRPC4</strain>
    </source>
</reference>
<evidence type="ECO:0000256" key="4">
    <source>
        <dbReference type="PROSITE-ProRule" id="PRU00449"/>
    </source>
</evidence>
<dbReference type="InterPro" id="IPR002616">
    <property type="entry name" value="tRNA_ribo_trans-like"/>
</dbReference>
<dbReference type="OrthoDB" id="10249838at2759"/>
<proteinExistence type="predicted"/>
<protein>
    <submittedName>
        <fullName evidence="6">Putative queuine trna-ribosyltransferase</fullName>
    </submittedName>
</protein>
<comment type="caution">
    <text evidence="6">The sequence shown here is derived from an EMBL/GenBank/DDBJ whole genome shotgun (WGS) entry which is preliminary data.</text>
</comment>
<dbReference type="Pfam" id="PF25327">
    <property type="entry name" value="UBL_ZFAND1"/>
    <property type="match status" value="1"/>
</dbReference>
<dbReference type="InterPro" id="IPR057358">
    <property type="entry name" value="UBL_ZFAND1-like"/>
</dbReference>
<evidence type="ECO:0000313" key="6">
    <source>
        <dbReference type="EMBL" id="KKY27080.1"/>
    </source>
</evidence>
<organism evidence="6 7">
    <name type="scientific">Phaeomoniella chlamydospora</name>
    <name type="common">Phaeoacremonium chlamydosporum</name>
    <dbReference type="NCBI Taxonomy" id="158046"/>
    <lineage>
        <taxon>Eukaryota</taxon>
        <taxon>Fungi</taxon>
        <taxon>Dikarya</taxon>
        <taxon>Ascomycota</taxon>
        <taxon>Pezizomycotina</taxon>
        <taxon>Eurotiomycetes</taxon>
        <taxon>Chaetothyriomycetidae</taxon>
        <taxon>Phaeomoniellales</taxon>
        <taxon>Phaeomoniellaceae</taxon>
        <taxon>Phaeomoniella</taxon>
    </lineage>
</organism>
<dbReference type="GO" id="GO:0006400">
    <property type="term" value="P:tRNA modification"/>
    <property type="evidence" value="ECO:0007669"/>
    <property type="project" value="InterPro"/>
</dbReference>
<sequence>MRCSIPRLRPLLLTTSATQLYLTALRAQQSIVRKNFTCFRDVSTSRDPKMGMPSALTFDLHARCSTTKARASTLHLPHGPVDLPMFMPVATQASLKGLTPEQLEETGCRLCLNNTYHLGLKPGQAVLDTIGGAHKLQGWNYNILTDSGGLLTPEHSISLQNSIGSDIIMQLDDVIQTTSPDHARMKDAMHRSVRWLDRCIAAHKYPERQNLFCIIQGGLDLEMRKECCKEMVARDTPGIAIGGLSGGEAKSDFCKVVDTCTDHLPEKKPRYVMGVGYPEDIVVAVALGADMFDCVWPSRTARFGNAITASGNLNFRHASFANDFGPIELGCPCICCRPKEEGGLGVTRAYIHHLVAKETVGAHLLTMHNINHLLSLMKAIRNAIFEDRYPAFIKDFFATKFHDTRYPDWAVGALRRRTSIITESLVVGLKLSARISTRLAYIMASSSSSTPPPGETSYAAMDPPPDKDLESIGAHCEFEYCRQLDFLPFKCLSCRSTFCLDHRTETAHQCAHAGEWARNRQRNTTDQASTTAGGRTLKPNVYTGQQCSHPKCKTLIHTLNSTGVHCQTCNRDYCLKHRFEEEHDCKTLAPLGARPRSSLPSAQAQAKTAFDKLRLWSKDKTSSLTSTMTPKPSTASSRAADVVALKRTAKGDPKVAPDRRIYLHVEAEATPSTSTTTTTSKSTKNLPLYFDKVWTIGRLLDSAARNLQVKNENNSTQGEEGRLRVFYVEGGRVLGFSERVGDCLANGGTIVLLRGVRASE</sequence>
<feature type="domain" description="AN1-type" evidence="5">
    <location>
        <begin position="541"/>
        <end position="593"/>
    </location>
</feature>
<dbReference type="GO" id="GO:0005829">
    <property type="term" value="C:cytosol"/>
    <property type="evidence" value="ECO:0007669"/>
    <property type="project" value="TreeGrafter"/>
</dbReference>
<dbReference type="PANTHER" id="PTHR43530:SF1">
    <property type="entry name" value="QUEUINE TRNA-RIBOSYLTRANSFERASE CATALYTIC SUBUNIT 1"/>
    <property type="match status" value="1"/>
</dbReference>
<dbReference type="InterPro" id="IPR000058">
    <property type="entry name" value="Znf_AN1"/>
</dbReference>